<organism evidence="2 3">
    <name type="scientific">Sinomonas halotolerans</name>
    <dbReference type="NCBI Taxonomy" id="1644133"/>
    <lineage>
        <taxon>Bacteria</taxon>
        <taxon>Bacillati</taxon>
        <taxon>Actinomycetota</taxon>
        <taxon>Actinomycetes</taxon>
        <taxon>Micrococcales</taxon>
        <taxon>Micrococcaceae</taxon>
        <taxon>Sinomonas</taxon>
    </lineage>
</organism>
<name>A0ABU9WYF8_9MICC</name>
<evidence type="ECO:0000313" key="3">
    <source>
        <dbReference type="Proteomes" id="UP001422074"/>
    </source>
</evidence>
<dbReference type="SUPFAM" id="SSF49299">
    <property type="entry name" value="PKD domain"/>
    <property type="match status" value="1"/>
</dbReference>
<keyword evidence="3" id="KW-1185">Reference proteome</keyword>
<proteinExistence type="predicted"/>
<dbReference type="InterPro" id="IPR000601">
    <property type="entry name" value="PKD_dom"/>
</dbReference>
<accession>A0ABU9WYF8</accession>
<dbReference type="InterPro" id="IPR035986">
    <property type="entry name" value="PKD_dom_sf"/>
</dbReference>
<feature type="domain" description="PKD" evidence="1">
    <location>
        <begin position="94"/>
        <end position="143"/>
    </location>
</feature>
<sequence>MVYWERLDTRKPNAQWERLDQSCLYPGKPPQRPGDVVIAVTEKQLRELPIVAPKLGTQPGRHTLKGAETNIYADPAEQSFSITILGRKVDIKVTPSEYRWDYGDGTTLVTRYPGGPVPEERWGEKTVTSHIYTATGDFTVGLTTVFTGEFSVDGGPYQPIAGTAEIPSAPRTLSVWRSEVKLYADNCNVNPEGAGC</sequence>
<dbReference type="Proteomes" id="UP001422074">
    <property type="component" value="Unassembled WGS sequence"/>
</dbReference>
<dbReference type="InterPro" id="IPR013783">
    <property type="entry name" value="Ig-like_fold"/>
</dbReference>
<gene>
    <name evidence="2" type="ORF">ABCQ75_06620</name>
</gene>
<protein>
    <recommendedName>
        <fullName evidence="1">PKD domain-containing protein</fullName>
    </recommendedName>
</protein>
<reference evidence="2 3" key="1">
    <citation type="submission" date="2024-05" db="EMBL/GenBank/DDBJ databases">
        <title>Sinomonas sp. nov., isolated from a waste landfill.</title>
        <authorList>
            <person name="Zhao Y."/>
        </authorList>
    </citation>
    <scope>NUCLEOTIDE SEQUENCE [LARGE SCALE GENOMIC DNA]</scope>
    <source>
        <strain evidence="2 3">CCTCC AB2014300</strain>
    </source>
</reference>
<dbReference type="Gene3D" id="2.60.40.10">
    <property type="entry name" value="Immunoglobulins"/>
    <property type="match status" value="1"/>
</dbReference>
<evidence type="ECO:0000259" key="1">
    <source>
        <dbReference type="PROSITE" id="PS50093"/>
    </source>
</evidence>
<dbReference type="Pfam" id="PF00801">
    <property type="entry name" value="PKD"/>
    <property type="match status" value="1"/>
</dbReference>
<comment type="caution">
    <text evidence="2">The sequence shown here is derived from an EMBL/GenBank/DDBJ whole genome shotgun (WGS) entry which is preliminary data.</text>
</comment>
<dbReference type="EMBL" id="JBDFRB010000004">
    <property type="protein sequence ID" value="MEN2744211.1"/>
    <property type="molecule type" value="Genomic_DNA"/>
</dbReference>
<dbReference type="RefSeq" id="WP_345884091.1">
    <property type="nucleotide sequence ID" value="NZ_JBDFRB010000004.1"/>
</dbReference>
<evidence type="ECO:0000313" key="2">
    <source>
        <dbReference type="EMBL" id="MEN2744211.1"/>
    </source>
</evidence>
<dbReference type="PROSITE" id="PS50093">
    <property type="entry name" value="PKD"/>
    <property type="match status" value="1"/>
</dbReference>